<evidence type="ECO:0000313" key="5">
    <source>
        <dbReference type="EMBL" id="UUX51938.1"/>
    </source>
</evidence>
<dbReference type="PIRSF" id="PIRSF000521">
    <property type="entry name" value="Transaminase_4ab_Lys_Orn"/>
    <property type="match status" value="1"/>
</dbReference>
<comment type="cofactor">
    <cofactor evidence="4">
        <name>pyridoxal 5'-phosphate</name>
        <dbReference type="ChEBI" id="CHEBI:597326"/>
    </cofactor>
    <text evidence="4">Binds 1 pyridoxal phosphate per subunit.</text>
</comment>
<dbReference type="KEGG" id="naci:NUH88_09580"/>
<dbReference type="CDD" id="cd00610">
    <property type="entry name" value="OAT_like"/>
    <property type="match status" value="1"/>
</dbReference>
<dbReference type="HAMAP" id="MF_01107">
    <property type="entry name" value="ArgD_aminotrans_3"/>
    <property type="match status" value="1"/>
</dbReference>
<dbReference type="InterPro" id="IPR050103">
    <property type="entry name" value="Class-III_PLP-dep_AT"/>
</dbReference>
<dbReference type="GO" id="GO:0042802">
    <property type="term" value="F:identical protein binding"/>
    <property type="evidence" value="ECO:0007669"/>
    <property type="project" value="TreeGrafter"/>
</dbReference>
<dbReference type="GO" id="GO:0005737">
    <property type="term" value="C:cytoplasm"/>
    <property type="evidence" value="ECO:0007669"/>
    <property type="project" value="UniProtKB-SubCell"/>
</dbReference>
<dbReference type="NCBIfam" id="TIGR00707">
    <property type="entry name" value="argD"/>
    <property type="match status" value="1"/>
</dbReference>
<comment type="subcellular location">
    <subcellularLocation>
        <location evidence="4">Cytoplasm</location>
    </subcellularLocation>
</comment>
<evidence type="ECO:0000256" key="3">
    <source>
        <dbReference type="ARBA" id="ARBA00022898"/>
    </source>
</evidence>
<dbReference type="PANTHER" id="PTHR11986">
    <property type="entry name" value="AMINOTRANSFERASE CLASS III"/>
    <property type="match status" value="1"/>
</dbReference>
<organism evidence="5 6">
    <name type="scientific">Nisaea acidiphila</name>
    <dbReference type="NCBI Taxonomy" id="1862145"/>
    <lineage>
        <taxon>Bacteria</taxon>
        <taxon>Pseudomonadati</taxon>
        <taxon>Pseudomonadota</taxon>
        <taxon>Alphaproteobacteria</taxon>
        <taxon>Rhodospirillales</taxon>
        <taxon>Thalassobaculaceae</taxon>
        <taxon>Nisaea</taxon>
    </lineage>
</organism>
<feature type="modified residue" description="N6-(pyridoxal phosphate)lysine" evidence="4">
    <location>
        <position position="243"/>
    </location>
</feature>
<comment type="similarity">
    <text evidence="4">Belongs to the class-III pyridoxal-phosphate-dependent aminotransferase family. ArgD subfamily.</text>
</comment>
<feature type="binding site" evidence="4">
    <location>
        <position position="129"/>
    </location>
    <ligand>
        <name>pyridoxal 5'-phosphate</name>
        <dbReference type="ChEBI" id="CHEBI:597326"/>
    </ligand>
</feature>
<dbReference type="InterPro" id="IPR015422">
    <property type="entry name" value="PyrdxlP-dep_Trfase_small"/>
</dbReference>
<reference evidence="5" key="1">
    <citation type="submission" date="2022-08" db="EMBL/GenBank/DDBJ databases">
        <title>Nisaea acidiphila sp. nov., isolated from a marine algal debris and emended description of the genus Nisaea Urios et al. 2008.</title>
        <authorList>
            <person name="Kwon K."/>
        </authorList>
    </citation>
    <scope>NUCLEOTIDE SEQUENCE</scope>
    <source>
        <strain evidence="5">MEBiC11861</strain>
    </source>
</reference>
<comment type="subunit">
    <text evidence="4">Homodimer.</text>
</comment>
<keyword evidence="6" id="KW-1185">Reference proteome</keyword>
<dbReference type="Proteomes" id="UP001060336">
    <property type="component" value="Chromosome"/>
</dbReference>
<dbReference type="Pfam" id="PF00202">
    <property type="entry name" value="Aminotran_3"/>
    <property type="match status" value="1"/>
</dbReference>
<keyword evidence="2 4" id="KW-0808">Transferase</keyword>
<accession>A0A9J7AYS2</accession>
<comment type="miscellaneous">
    <text evidence="4">May also have succinyldiaminopimelate aminotransferase activity, thus carrying out the corresponding step in lysine biosynthesis.</text>
</comment>
<name>A0A9J7AYS2_9PROT</name>
<keyword evidence="3 4" id="KW-0663">Pyridoxal phosphate</keyword>
<feature type="binding site" evidence="4">
    <location>
        <position position="271"/>
    </location>
    <ligand>
        <name>N(2)-acetyl-L-ornithine</name>
        <dbReference type="ChEBI" id="CHEBI:57805"/>
    </ligand>
</feature>
<keyword evidence="1 4" id="KW-0032">Aminotransferase</keyword>
<dbReference type="InterPro" id="IPR015421">
    <property type="entry name" value="PyrdxlP-dep_Trfase_major"/>
</dbReference>
<dbReference type="FunFam" id="3.40.640.10:FF:000004">
    <property type="entry name" value="Acetylornithine aminotransferase"/>
    <property type="match status" value="1"/>
</dbReference>
<dbReference type="NCBIfam" id="NF002325">
    <property type="entry name" value="PRK01278.1"/>
    <property type="match status" value="1"/>
</dbReference>
<dbReference type="PANTHER" id="PTHR11986:SF113">
    <property type="entry name" value="SUCCINYLORNITHINE TRANSAMINASE"/>
    <property type="match status" value="1"/>
</dbReference>
<dbReference type="PROSITE" id="PS00600">
    <property type="entry name" value="AA_TRANSFER_CLASS_3"/>
    <property type="match status" value="1"/>
</dbReference>
<dbReference type="SUPFAM" id="SSF53383">
    <property type="entry name" value="PLP-dependent transferases"/>
    <property type="match status" value="1"/>
</dbReference>
<keyword evidence="4" id="KW-0028">Amino-acid biosynthesis</keyword>
<protein>
    <recommendedName>
        <fullName evidence="4">Acetylornithine aminotransferase</fullName>
        <shortName evidence="4">ACOAT</shortName>
        <ecNumber evidence="4">2.6.1.11</ecNumber>
    </recommendedName>
</protein>
<feature type="binding site" evidence="4">
    <location>
        <begin position="214"/>
        <end position="217"/>
    </location>
    <ligand>
        <name>pyridoxal 5'-phosphate</name>
        <dbReference type="ChEBI" id="CHEBI:597326"/>
    </ligand>
</feature>
<keyword evidence="4" id="KW-0055">Arginine biosynthesis</keyword>
<dbReference type="InterPro" id="IPR049704">
    <property type="entry name" value="Aminotrans_3_PPA_site"/>
</dbReference>
<sequence length="391" mass="41956">MVTTVMPTYGRIDIAFERGEGPYLYSTEGRRFLDFASGIATNSLGHAHPHLVETLKQQSEKLWHVSNLYEVPEQKRLADRLVANSFADTVFFANSGAEANEGALKIARKYQWERGAKERQEIVCCTSAFHGRTLTTLSAGDNETYRTGFGPRPEGFRHVAFGNMNEMREAMGPKTAAILVEPIQGEGGINTADVEYLKALRQAADEFDALLIFDEIQCGMGRTGKLWAYEWAGVEPDIMTLAKGLGGGFPVGAILASEKAASGMAPGTHGSTFGGNPLAMAVANAVLDVLLEPGLLDRVAKLGDIFRTRLVEIAARHPKVIAEVKGKGLMIGLSCVVTNADLQGKLREAGLLTVGAAGNVLRILPPLIIDESHVAEACDIIEKVCAGMDAG</sequence>
<keyword evidence="4" id="KW-0963">Cytoplasm</keyword>
<proteinExistence type="inferred from homology"/>
<evidence type="ECO:0000256" key="1">
    <source>
        <dbReference type="ARBA" id="ARBA00022576"/>
    </source>
</evidence>
<dbReference type="GO" id="GO:0030170">
    <property type="term" value="F:pyridoxal phosphate binding"/>
    <property type="evidence" value="ECO:0007669"/>
    <property type="project" value="InterPro"/>
</dbReference>
<dbReference type="InterPro" id="IPR004636">
    <property type="entry name" value="AcOrn/SuccOrn_fam"/>
</dbReference>
<evidence type="ECO:0000256" key="2">
    <source>
        <dbReference type="ARBA" id="ARBA00022679"/>
    </source>
</evidence>
<dbReference type="AlphaFoldDB" id="A0A9J7AYS2"/>
<dbReference type="InterPro" id="IPR005814">
    <property type="entry name" value="Aminotrans_3"/>
</dbReference>
<feature type="binding site" evidence="4">
    <location>
        <position position="132"/>
    </location>
    <ligand>
        <name>N(2)-acetyl-L-ornithine</name>
        <dbReference type="ChEBI" id="CHEBI:57805"/>
    </ligand>
</feature>
<comment type="pathway">
    <text evidence="4">Amino-acid biosynthesis; L-arginine biosynthesis; N(2)-acetyl-L-ornithine from L-glutamate: step 4/4.</text>
</comment>
<dbReference type="Gene3D" id="3.90.1150.10">
    <property type="entry name" value="Aspartate Aminotransferase, domain 1"/>
    <property type="match status" value="1"/>
</dbReference>
<dbReference type="GO" id="GO:0003992">
    <property type="term" value="F:N2-acetyl-L-ornithine:2-oxoglutarate 5-aminotransferase activity"/>
    <property type="evidence" value="ECO:0007669"/>
    <property type="project" value="UniProtKB-UniRule"/>
</dbReference>
<comment type="catalytic activity">
    <reaction evidence="4">
        <text>N(2)-acetyl-L-ornithine + 2-oxoglutarate = N-acetyl-L-glutamate 5-semialdehyde + L-glutamate</text>
        <dbReference type="Rhea" id="RHEA:18049"/>
        <dbReference type="ChEBI" id="CHEBI:16810"/>
        <dbReference type="ChEBI" id="CHEBI:29123"/>
        <dbReference type="ChEBI" id="CHEBI:29985"/>
        <dbReference type="ChEBI" id="CHEBI:57805"/>
        <dbReference type="EC" id="2.6.1.11"/>
    </reaction>
</comment>
<dbReference type="EMBL" id="CP102480">
    <property type="protein sequence ID" value="UUX51938.1"/>
    <property type="molecule type" value="Genomic_DNA"/>
</dbReference>
<dbReference type="Gene3D" id="3.40.640.10">
    <property type="entry name" value="Type I PLP-dependent aspartate aminotransferase-like (Major domain)"/>
    <property type="match status" value="1"/>
</dbReference>
<dbReference type="InterPro" id="IPR015424">
    <property type="entry name" value="PyrdxlP-dep_Trfase"/>
</dbReference>
<feature type="binding site" evidence="4">
    <location>
        <position position="272"/>
    </location>
    <ligand>
        <name>pyridoxal 5'-phosphate</name>
        <dbReference type="ChEBI" id="CHEBI:597326"/>
    </ligand>
</feature>
<dbReference type="EC" id="2.6.1.11" evidence="4"/>
<dbReference type="GO" id="GO:0006526">
    <property type="term" value="P:L-arginine biosynthetic process"/>
    <property type="evidence" value="ECO:0007669"/>
    <property type="project" value="UniProtKB-UniRule"/>
</dbReference>
<gene>
    <name evidence="4" type="primary">argD</name>
    <name evidence="5" type="ORF">NUH88_09580</name>
</gene>
<dbReference type="RefSeq" id="WP_257771708.1">
    <property type="nucleotide sequence ID" value="NZ_CP102480.1"/>
</dbReference>
<evidence type="ECO:0000313" key="6">
    <source>
        <dbReference type="Proteomes" id="UP001060336"/>
    </source>
</evidence>
<feature type="binding site" evidence="4">
    <location>
        <begin position="96"/>
        <end position="97"/>
    </location>
    <ligand>
        <name>pyridoxal 5'-phosphate</name>
        <dbReference type="ChEBI" id="CHEBI:597326"/>
    </ligand>
</feature>
<evidence type="ECO:0000256" key="4">
    <source>
        <dbReference type="HAMAP-Rule" id="MF_01107"/>
    </source>
</evidence>